<evidence type="ECO:0000259" key="16">
    <source>
        <dbReference type="PROSITE" id="PS50089"/>
    </source>
</evidence>
<evidence type="ECO:0000256" key="15">
    <source>
        <dbReference type="SAM" id="Phobius"/>
    </source>
</evidence>
<evidence type="ECO:0000256" key="11">
    <source>
        <dbReference type="ARBA" id="ARBA00022989"/>
    </source>
</evidence>
<evidence type="ECO:0000256" key="4">
    <source>
        <dbReference type="ARBA" id="ARBA00012483"/>
    </source>
</evidence>
<proteinExistence type="inferred from homology"/>
<dbReference type="FunFam" id="3.30.40.10:FF:000233">
    <property type="entry name" value="RING-H2 finger protein ATL54"/>
    <property type="match status" value="1"/>
</dbReference>
<dbReference type="KEGG" id="qsa:O6P43_031167"/>
<dbReference type="SMART" id="SM01197">
    <property type="entry name" value="FANCL_C"/>
    <property type="match status" value="1"/>
</dbReference>
<reference evidence="18" key="1">
    <citation type="journal article" date="2023" name="Science">
        <title>Elucidation of the pathway for biosynthesis of saponin adjuvants from the soapbark tree.</title>
        <authorList>
            <person name="Reed J."/>
            <person name="Orme A."/>
            <person name="El-Demerdash A."/>
            <person name="Owen C."/>
            <person name="Martin L.B.B."/>
            <person name="Misra R.C."/>
            <person name="Kikuchi S."/>
            <person name="Rejzek M."/>
            <person name="Martin A.C."/>
            <person name="Harkess A."/>
            <person name="Leebens-Mack J."/>
            <person name="Louveau T."/>
            <person name="Stephenson M.J."/>
            <person name="Osbourn A."/>
        </authorList>
    </citation>
    <scope>NUCLEOTIDE SEQUENCE</scope>
    <source>
        <strain evidence="18">S10</strain>
    </source>
</reference>
<keyword evidence="8 14" id="KW-0863">Zinc-finger</keyword>
<keyword evidence="6 15" id="KW-0812">Transmembrane</keyword>
<comment type="catalytic activity">
    <reaction evidence="1">
        <text>S-ubiquitinyl-[E2 ubiquitin-conjugating enzyme]-L-cysteine + [acceptor protein]-L-lysine = [E2 ubiquitin-conjugating enzyme]-L-cysteine + N(6)-ubiquitinyl-[acceptor protein]-L-lysine.</text>
        <dbReference type="EC" id="2.3.2.27"/>
    </reaction>
</comment>
<comment type="caution">
    <text evidence="18">The sequence shown here is derived from an EMBL/GenBank/DDBJ whole genome shotgun (WGS) entry which is preliminary data.</text>
</comment>
<dbReference type="GO" id="GO:0061630">
    <property type="term" value="F:ubiquitin protein ligase activity"/>
    <property type="evidence" value="ECO:0007669"/>
    <property type="project" value="UniProtKB-EC"/>
</dbReference>
<evidence type="ECO:0000256" key="9">
    <source>
        <dbReference type="ARBA" id="ARBA00022786"/>
    </source>
</evidence>
<dbReference type="Pfam" id="PF13639">
    <property type="entry name" value="zf-RING_2"/>
    <property type="match status" value="1"/>
</dbReference>
<dbReference type="AlphaFoldDB" id="A0AAD7P8X0"/>
<keyword evidence="9" id="KW-0833">Ubl conjugation pathway</keyword>
<evidence type="ECO:0000256" key="7">
    <source>
        <dbReference type="ARBA" id="ARBA00022723"/>
    </source>
</evidence>
<dbReference type="GO" id="GO:0016020">
    <property type="term" value="C:membrane"/>
    <property type="evidence" value="ECO:0007669"/>
    <property type="project" value="UniProtKB-SubCell"/>
</dbReference>
<evidence type="ECO:0000256" key="6">
    <source>
        <dbReference type="ARBA" id="ARBA00022692"/>
    </source>
</evidence>
<dbReference type="PANTHER" id="PTHR46913">
    <property type="entry name" value="RING-H2 FINGER PROTEIN ATL16"/>
    <property type="match status" value="1"/>
</dbReference>
<dbReference type="Gene3D" id="3.30.40.10">
    <property type="entry name" value="Zinc/RING finger domain, C3HC4 (zinc finger)"/>
    <property type="match status" value="1"/>
</dbReference>
<dbReference type="InterPro" id="IPR013083">
    <property type="entry name" value="Znf_RING/FYVE/PHD"/>
</dbReference>
<keyword evidence="11 15" id="KW-1133">Transmembrane helix</keyword>
<protein>
    <recommendedName>
        <fullName evidence="4">RING-type E3 ubiquitin transferase</fullName>
        <ecNumber evidence="4">2.3.2.27</ecNumber>
    </recommendedName>
</protein>
<evidence type="ECO:0000256" key="14">
    <source>
        <dbReference type="PROSITE-ProRule" id="PRU00175"/>
    </source>
</evidence>
<keyword evidence="10" id="KW-0862">Zinc</keyword>
<dbReference type="SMART" id="SM00184">
    <property type="entry name" value="RING"/>
    <property type="match status" value="1"/>
</dbReference>
<accession>A0AAD7P8X0</accession>
<comment type="subcellular location">
    <subcellularLocation>
        <location evidence="2">Membrane</location>
        <topology evidence="2">Single-pass membrane protein</topology>
    </subcellularLocation>
</comment>
<dbReference type="PROSITE" id="PS50089">
    <property type="entry name" value="ZF_RING_2"/>
    <property type="match status" value="1"/>
</dbReference>
<dbReference type="EMBL" id="JARAOO010000013">
    <property type="protein sequence ID" value="KAJ7946202.1"/>
    <property type="molecule type" value="Genomic_DNA"/>
</dbReference>
<evidence type="ECO:0000256" key="3">
    <source>
        <dbReference type="ARBA" id="ARBA00004906"/>
    </source>
</evidence>
<evidence type="ECO:0000256" key="1">
    <source>
        <dbReference type="ARBA" id="ARBA00000900"/>
    </source>
</evidence>
<evidence type="ECO:0000256" key="5">
    <source>
        <dbReference type="ARBA" id="ARBA00022679"/>
    </source>
</evidence>
<dbReference type="GO" id="GO:0008270">
    <property type="term" value="F:zinc ion binding"/>
    <property type="evidence" value="ECO:0007669"/>
    <property type="project" value="UniProtKB-KW"/>
</dbReference>
<comment type="pathway">
    <text evidence="3">Protein modification; protein ubiquitination.</text>
</comment>
<name>A0AAD7P8X0_QUISA</name>
<dbReference type="EC" id="2.3.2.27" evidence="4"/>
<dbReference type="PANTHER" id="PTHR46913:SF19">
    <property type="entry name" value="RING-TYPE E3 UBIQUITIN TRANSFERASE"/>
    <property type="match status" value="1"/>
</dbReference>
<feature type="transmembrane region" description="Helical" evidence="15">
    <location>
        <begin position="68"/>
        <end position="91"/>
    </location>
</feature>
<keyword evidence="12 15" id="KW-0472">Membrane</keyword>
<comment type="similarity">
    <text evidence="13">Belongs to the RING-type zinc finger family. ATL subfamily.</text>
</comment>
<dbReference type="EMBL" id="JARAOO010000013">
    <property type="protein sequence ID" value="KAJ7946753.1"/>
    <property type="molecule type" value="Genomic_DNA"/>
</dbReference>
<dbReference type="KEGG" id="qsa:O6P43_031641"/>
<keyword evidence="5" id="KW-0808">Transferase</keyword>
<keyword evidence="7" id="KW-0479">Metal-binding</keyword>
<sequence length="386" mass="42899">MGLHHRKLVFDSISSKFEDWCSKCNLSSICPPPCWAKCPQSCVDVEIIYNPPPSPPVIYDDHPNNHKALMLIIPLSILAATFLVGCCYAIYARFFSGTHSSRRGSQPQTEENHDEFLDEDHGPMLDHPIWYIRTVGLQQSIISSITVLKYKKDEGVIEGTDCSICLSEFEEDETVRLLPKCSHAFHPPCIDTWLRSHTNCPMCRAPIVVNVVRTPSPEPSVVNSGSGEETQMEIQEYSGGFNREIEDMGRELRIGAGEEGVLPIENGIERCESSVEQVEGIQPRRRSVSLDSLCAAKINLALANIFPVGSDRILNYQSSEVNESNTGVVSKGVVNGNLSKLKGCSSRTRIMQNTPISMKRSFSFNGKHLFSRNSCSQKSSVPTRSF</sequence>
<evidence type="ECO:0000256" key="12">
    <source>
        <dbReference type="ARBA" id="ARBA00023136"/>
    </source>
</evidence>
<gene>
    <name evidence="17" type="ORF">O6P43_031167</name>
    <name evidence="18" type="ORF">O6P43_031641</name>
</gene>
<evidence type="ECO:0000256" key="8">
    <source>
        <dbReference type="ARBA" id="ARBA00022771"/>
    </source>
</evidence>
<dbReference type="SUPFAM" id="SSF57850">
    <property type="entry name" value="RING/U-box"/>
    <property type="match status" value="1"/>
</dbReference>
<dbReference type="InterPro" id="IPR001841">
    <property type="entry name" value="Znf_RING"/>
</dbReference>
<evidence type="ECO:0000256" key="2">
    <source>
        <dbReference type="ARBA" id="ARBA00004167"/>
    </source>
</evidence>
<feature type="domain" description="RING-type" evidence="16">
    <location>
        <begin position="162"/>
        <end position="204"/>
    </location>
</feature>
<evidence type="ECO:0000256" key="13">
    <source>
        <dbReference type="ARBA" id="ARBA00024209"/>
    </source>
</evidence>
<dbReference type="Proteomes" id="UP001163823">
    <property type="component" value="Chromosome 13"/>
</dbReference>
<keyword evidence="19" id="KW-1185">Reference proteome</keyword>
<dbReference type="CDD" id="cd16461">
    <property type="entry name" value="RING-H2_EL5-like"/>
    <property type="match status" value="1"/>
</dbReference>
<dbReference type="GO" id="GO:0016567">
    <property type="term" value="P:protein ubiquitination"/>
    <property type="evidence" value="ECO:0007669"/>
    <property type="project" value="InterPro"/>
</dbReference>
<evidence type="ECO:0000313" key="19">
    <source>
        <dbReference type="Proteomes" id="UP001163823"/>
    </source>
</evidence>
<dbReference type="InterPro" id="IPR044600">
    <property type="entry name" value="ATL1/ATL16-like"/>
</dbReference>
<organism evidence="18 19">
    <name type="scientific">Quillaja saponaria</name>
    <name type="common">Soap bark tree</name>
    <dbReference type="NCBI Taxonomy" id="32244"/>
    <lineage>
        <taxon>Eukaryota</taxon>
        <taxon>Viridiplantae</taxon>
        <taxon>Streptophyta</taxon>
        <taxon>Embryophyta</taxon>
        <taxon>Tracheophyta</taxon>
        <taxon>Spermatophyta</taxon>
        <taxon>Magnoliopsida</taxon>
        <taxon>eudicotyledons</taxon>
        <taxon>Gunneridae</taxon>
        <taxon>Pentapetalae</taxon>
        <taxon>rosids</taxon>
        <taxon>fabids</taxon>
        <taxon>Fabales</taxon>
        <taxon>Quillajaceae</taxon>
        <taxon>Quillaja</taxon>
    </lineage>
</organism>
<evidence type="ECO:0000313" key="18">
    <source>
        <dbReference type="EMBL" id="KAJ7946753.1"/>
    </source>
</evidence>
<evidence type="ECO:0000313" key="17">
    <source>
        <dbReference type="EMBL" id="KAJ7946202.1"/>
    </source>
</evidence>
<evidence type="ECO:0000256" key="10">
    <source>
        <dbReference type="ARBA" id="ARBA00022833"/>
    </source>
</evidence>